<accession>A0ABX2A4V6</accession>
<dbReference type="Proteomes" id="UP000757540">
    <property type="component" value="Unassembled WGS sequence"/>
</dbReference>
<comment type="caution">
    <text evidence="1">The sequence shown here is derived from an EMBL/GenBank/DDBJ whole genome shotgun (WGS) entry which is preliminary data.</text>
</comment>
<protein>
    <recommendedName>
        <fullName evidence="3">Zinc-ribbon domain-containing protein</fullName>
    </recommendedName>
</protein>
<name>A0ABX2A4V6_9MICO</name>
<dbReference type="EMBL" id="JABEZU010000003">
    <property type="protein sequence ID" value="NOV97853.1"/>
    <property type="molecule type" value="Genomic_DNA"/>
</dbReference>
<evidence type="ECO:0000313" key="1">
    <source>
        <dbReference type="EMBL" id="NOV97853.1"/>
    </source>
</evidence>
<evidence type="ECO:0000313" key="2">
    <source>
        <dbReference type="Proteomes" id="UP000757540"/>
    </source>
</evidence>
<sequence>MRRKTTAEFIAEATALHNGRWDYGLTEYVNAKTKLTIGCPEHGAFAQTPDAHLSQGQGCPRCAGNVQLTTADFIEKSLAKHGDRWDYSRANYTRWDGEVTLGCSEHGWFTQRAGTHLSGKGCRECRTDKARTRGRTQAAEAAELFVSRVHAKRSTVYEFPHIDREYQNAHSKVTAICPEHGMWKAEANNHLQGHGCPECANDDRRARGLDVIAAAAAGFAAKAQAIHGITYGYAHVDYSRANRHVLITCYVHGDFPMTPNKHLSGQGCPLCNSVPTSKPEQALRELLRAVLDGVNSDHTIRVDVPGYIAPKNARPGIQVDAFGTIPDDDRRVAVEYDGAWFHGEWGPSGPKQVRRDVRQTHAMLDAGWLVVRVREQSGRLHLPFVDVEHPNLLQFHHEWGASLVPVVAEIAAWLADQRCQGCGYRVNALGHQRKCDYGESSWV</sequence>
<evidence type="ECO:0008006" key="3">
    <source>
        <dbReference type="Google" id="ProtNLM"/>
    </source>
</evidence>
<keyword evidence="2" id="KW-1185">Reference proteome</keyword>
<dbReference type="RefSeq" id="WP_171784104.1">
    <property type="nucleotide sequence ID" value="NZ_BAAAML010000005.1"/>
</dbReference>
<organism evidence="1 2">
    <name type="scientific">Isoptericola halotolerans</name>
    <dbReference type="NCBI Taxonomy" id="300560"/>
    <lineage>
        <taxon>Bacteria</taxon>
        <taxon>Bacillati</taxon>
        <taxon>Actinomycetota</taxon>
        <taxon>Actinomycetes</taxon>
        <taxon>Micrococcales</taxon>
        <taxon>Promicromonosporaceae</taxon>
        <taxon>Isoptericola</taxon>
    </lineage>
</organism>
<reference evidence="1 2" key="1">
    <citation type="submission" date="2020-05" db="EMBL/GenBank/DDBJ databases">
        <title>Genomic Encyclopedia of Type Strains, Phase III (KMG-III): the genomes of soil and plant-associated and newly described type strains.</title>
        <authorList>
            <person name="Whitman W."/>
        </authorList>
    </citation>
    <scope>NUCLEOTIDE SEQUENCE [LARGE SCALE GENOMIC DNA]</scope>
    <source>
        <strain evidence="1 2">KCTC 19046</strain>
    </source>
</reference>
<gene>
    <name evidence="1" type="ORF">HDG69_002438</name>
</gene>
<proteinExistence type="predicted"/>